<feature type="domain" description="GmrSD restriction endonucleases C-terminal" evidence="2">
    <location>
        <begin position="473"/>
        <end position="607"/>
    </location>
</feature>
<gene>
    <name evidence="3" type="ORF">HCT48_01535</name>
</gene>
<dbReference type="EMBL" id="JAATLM010000001">
    <property type="protein sequence ID" value="NIZ68903.1"/>
    <property type="molecule type" value="Genomic_DNA"/>
</dbReference>
<evidence type="ECO:0000313" key="3">
    <source>
        <dbReference type="EMBL" id="NIZ68903.1"/>
    </source>
</evidence>
<evidence type="ECO:0000313" key="4">
    <source>
        <dbReference type="Proteomes" id="UP000778951"/>
    </source>
</evidence>
<reference evidence="3" key="1">
    <citation type="submission" date="2020-03" db="EMBL/GenBank/DDBJ databases">
        <title>Spirochaetal bacteria isolated from arthropods constitute a novel genus Entomospira genus novum within the order Spirochaetales.</title>
        <authorList>
            <person name="Grana-Miraglia L."/>
            <person name="Sikutova S."/>
            <person name="Fingerle V."/>
            <person name="Sing A."/>
            <person name="Castillo-Ramirez S."/>
            <person name="Margos G."/>
            <person name="Rudolf I."/>
        </authorList>
    </citation>
    <scope>NUCLEOTIDE SEQUENCE</scope>
    <source>
        <strain evidence="3">BR149</strain>
    </source>
</reference>
<organism evidence="3 4">
    <name type="scientific">Entomospira culicis</name>
    <dbReference type="NCBI Taxonomy" id="2719989"/>
    <lineage>
        <taxon>Bacteria</taxon>
        <taxon>Pseudomonadati</taxon>
        <taxon>Spirochaetota</taxon>
        <taxon>Spirochaetia</taxon>
        <taxon>Spirochaetales</taxon>
        <taxon>Spirochaetaceae</taxon>
        <taxon>Entomospira</taxon>
    </lineage>
</organism>
<dbReference type="InterPro" id="IPR011089">
    <property type="entry name" value="GmrSD_C"/>
</dbReference>
<evidence type="ECO:0000259" key="1">
    <source>
        <dbReference type="Pfam" id="PF03235"/>
    </source>
</evidence>
<dbReference type="PANTHER" id="PTHR35149:SF1">
    <property type="entry name" value="DUF5655 DOMAIN-CONTAINING PROTEIN"/>
    <property type="match status" value="1"/>
</dbReference>
<dbReference type="Pfam" id="PF07510">
    <property type="entry name" value="GmrSD_C"/>
    <property type="match status" value="1"/>
</dbReference>
<name>A0A968KVA5_9SPIO</name>
<protein>
    <submittedName>
        <fullName evidence="3">DUF262 domain-containing protein</fullName>
    </submittedName>
</protein>
<dbReference type="Proteomes" id="UP000778951">
    <property type="component" value="Unassembled WGS sequence"/>
</dbReference>
<dbReference type="PANTHER" id="PTHR35149">
    <property type="entry name" value="SLL5132 PROTEIN"/>
    <property type="match status" value="1"/>
</dbReference>
<dbReference type="RefSeq" id="WP_167695016.1">
    <property type="nucleotide sequence ID" value="NZ_CP118181.1"/>
</dbReference>
<dbReference type="InterPro" id="IPR004919">
    <property type="entry name" value="GmrSD_N"/>
</dbReference>
<accession>A0A968KVA5</accession>
<dbReference type="AlphaFoldDB" id="A0A968KVA5"/>
<proteinExistence type="predicted"/>
<dbReference type="Pfam" id="PF03235">
    <property type="entry name" value="GmrSD_N"/>
    <property type="match status" value="1"/>
</dbReference>
<comment type="caution">
    <text evidence="3">The sequence shown here is derived from an EMBL/GenBank/DDBJ whole genome shotgun (WGS) entry which is preliminary data.</text>
</comment>
<keyword evidence="4" id="KW-1185">Reference proteome</keyword>
<evidence type="ECO:0000259" key="2">
    <source>
        <dbReference type="Pfam" id="PF07510"/>
    </source>
</evidence>
<sequence>MASILMKISDLFNGKRLLRIPPYQRGYAWQKEQWQDLWDDLDGLLEHKKHYTGLLTLAKAEHYQTNAVEQAWLAHESDRAVYYLVDGQQRLTTLLIMMSLLTELGVLSLAEEHQYLQTTDSLALFDYEIHKTTQELHDTWHSILQSRELPTSYESLYAKNMLEARQFFHNQFVSRLPTEQRIVWQKIASGLVFNLFEVAAEQDMHLLFESMNNRGKPLTIVELLKSRLIHLSTKIEATSEQVKQLQAKIDQTWHTLFHYLDHQESSGTVEAYLEAHFLIIWEREDERWQDRLLKKIFPTKMSSSEYVTLEFIEKYLRSLSEWVSYWALVHDFATVTISRFEHIMITPQERRWLAAILRESNNSSLVALLAVTLFEVQDNPHERSFFLPFLQAVERWIFLQGNFGDSGDFGWAQTYAYRLYRYSQSHYPRQGSLKAMRENREKLSQSMVANLDYFLKKIETLFEKRSGKLKNGFYAWTDLRYFLYEYELSLAEQAGVEQIISWSKVAKTADEDKSSQVSIEHIFPQTFEKIDYWQQHFAHHDEATQHRLLHALGNLVLLEKNSEASNKSYPEKLAIYQKDTWSAKRLASDYPLDWHDEMIVKRSVNLLTFMQERWHISKLVEQYNKFFDMEK</sequence>
<feature type="domain" description="GmrSD restriction endonucleases N-terminal" evidence="1">
    <location>
        <begin position="8"/>
        <end position="228"/>
    </location>
</feature>